<reference evidence="3 4" key="1">
    <citation type="submission" date="2024-06" db="EMBL/GenBank/DDBJ databases">
        <title>Genomic Encyclopedia of Type Strains, Phase IV (KMG-IV): sequencing the most valuable type-strain genomes for metagenomic binning, comparative biology and taxonomic classification.</title>
        <authorList>
            <person name="Goeker M."/>
        </authorList>
    </citation>
    <scope>NUCLEOTIDE SEQUENCE [LARGE SCALE GENOMIC DNA]</scope>
    <source>
        <strain evidence="3 4">DSM 29780</strain>
    </source>
</reference>
<dbReference type="InterPro" id="IPR029068">
    <property type="entry name" value="Glyas_Bleomycin-R_OHBP_Dase"/>
</dbReference>
<protein>
    <submittedName>
        <fullName evidence="3">Lactoylglutathione lyase/glyoxylase I family protein</fullName>
        <ecNumber evidence="3">4.4.1.5</ecNumber>
    </submittedName>
</protein>
<dbReference type="Gene3D" id="3.10.180.10">
    <property type="entry name" value="2,3-Dihydroxybiphenyl 1,2-Dioxygenase, domain 1"/>
    <property type="match status" value="1"/>
</dbReference>
<dbReference type="PROSITE" id="PS51819">
    <property type="entry name" value="VOC"/>
    <property type="match status" value="1"/>
</dbReference>
<dbReference type="Proteomes" id="UP001549047">
    <property type="component" value="Unassembled WGS sequence"/>
</dbReference>
<dbReference type="CDD" id="cd06587">
    <property type="entry name" value="VOC"/>
    <property type="match status" value="1"/>
</dbReference>
<gene>
    <name evidence="3" type="ORF">ABID16_001334</name>
</gene>
<evidence type="ECO:0000256" key="1">
    <source>
        <dbReference type="ARBA" id="ARBA00022723"/>
    </source>
</evidence>
<evidence type="ECO:0000313" key="4">
    <source>
        <dbReference type="Proteomes" id="UP001549047"/>
    </source>
</evidence>
<dbReference type="GO" id="GO:0004462">
    <property type="term" value="F:lactoylglutathione lyase activity"/>
    <property type="evidence" value="ECO:0007669"/>
    <property type="project" value="UniProtKB-EC"/>
</dbReference>
<evidence type="ECO:0000313" key="3">
    <source>
        <dbReference type="EMBL" id="MET3613029.1"/>
    </source>
</evidence>
<dbReference type="InterPro" id="IPR037523">
    <property type="entry name" value="VOC_core"/>
</dbReference>
<dbReference type="InterPro" id="IPR004360">
    <property type="entry name" value="Glyas_Fos-R_dOase_dom"/>
</dbReference>
<evidence type="ECO:0000259" key="2">
    <source>
        <dbReference type="PROSITE" id="PS51819"/>
    </source>
</evidence>
<dbReference type="SUPFAM" id="SSF54593">
    <property type="entry name" value="Glyoxalase/Bleomycin resistance protein/Dihydroxybiphenyl dioxygenase"/>
    <property type="match status" value="1"/>
</dbReference>
<organism evidence="3 4">
    <name type="scientific">Rhizobium aquaticum</name>
    <dbReference type="NCBI Taxonomy" id="1549636"/>
    <lineage>
        <taxon>Bacteria</taxon>
        <taxon>Pseudomonadati</taxon>
        <taxon>Pseudomonadota</taxon>
        <taxon>Alphaproteobacteria</taxon>
        <taxon>Hyphomicrobiales</taxon>
        <taxon>Rhizobiaceae</taxon>
        <taxon>Rhizobium/Agrobacterium group</taxon>
        <taxon>Rhizobium</taxon>
    </lineage>
</organism>
<dbReference type="PANTHER" id="PTHR43048:SF3">
    <property type="entry name" value="METHYLMALONYL-COA EPIMERASE, MITOCHONDRIAL"/>
    <property type="match status" value="1"/>
</dbReference>
<dbReference type="PANTHER" id="PTHR43048">
    <property type="entry name" value="METHYLMALONYL-COA EPIMERASE"/>
    <property type="match status" value="1"/>
</dbReference>
<proteinExistence type="predicted"/>
<dbReference type="RefSeq" id="WP_354555529.1">
    <property type="nucleotide sequence ID" value="NZ_JBEPMB010000001.1"/>
</dbReference>
<accession>A0ABV2IZF1</accession>
<comment type="caution">
    <text evidence="3">The sequence shown here is derived from an EMBL/GenBank/DDBJ whole genome shotgun (WGS) entry which is preliminary data.</text>
</comment>
<keyword evidence="3" id="KW-0456">Lyase</keyword>
<dbReference type="EC" id="4.4.1.5" evidence="3"/>
<dbReference type="EMBL" id="JBEPMB010000001">
    <property type="protein sequence ID" value="MET3613029.1"/>
    <property type="molecule type" value="Genomic_DNA"/>
</dbReference>
<dbReference type="Pfam" id="PF00903">
    <property type="entry name" value="Glyoxalase"/>
    <property type="match status" value="1"/>
</dbReference>
<dbReference type="InterPro" id="IPR051785">
    <property type="entry name" value="MMCE/EMCE_epimerase"/>
</dbReference>
<feature type="domain" description="VOC" evidence="2">
    <location>
        <begin position="8"/>
        <end position="125"/>
    </location>
</feature>
<sequence>MKQKIIRKIAHVCIFARDIDATAEWYSRVLGFEKVFNFTRDSRVFGYYLDAGGDTHIEVFENAEAEYSKRNQINHICFELVNMDEAIAHIRDCGVEASAKSNGCDDTWQSWITDPNGVRIELFEYTPKSAQFTGGDRIAHW</sequence>
<keyword evidence="4" id="KW-1185">Reference proteome</keyword>
<name>A0ABV2IZF1_9HYPH</name>
<keyword evidence="1" id="KW-0479">Metal-binding</keyword>